<accession>A0A8H4PWD2</accession>
<name>A0A8H4PWD2_9HYPO</name>
<feature type="compositionally biased region" description="Basic and acidic residues" evidence="1">
    <location>
        <begin position="28"/>
        <end position="56"/>
    </location>
</feature>
<evidence type="ECO:0000313" key="2">
    <source>
        <dbReference type="EMBL" id="KAF4511438.1"/>
    </source>
</evidence>
<dbReference type="EMBL" id="JAAVMX010000003">
    <property type="protein sequence ID" value="KAF4511438.1"/>
    <property type="molecule type" value="Genomic_DNA"/>
</dbReference>
<evidence type="ECO:0000256" key="1">
    <source>
        <dbReference type="SAM" id="MobiDB-lite"/>
    </source>
</evidence>
<organism evidence="2 3">
    <name type="scientific">Ophiocordyceps sinensis</name>
    <dbReference type="NCBI Taxonomy" id="72228"/>
    <lineage>
        <taxon>Eukaryota</taxon>
        <taxon>Fungi</taxon>
        <taxon>Dikarya</taxon>
        <taxon>Ascomycota</taxon>
        <taxon>Pezizomycotina</taxon>
        <taxon>Sordariomycetes</taxon>
        <taxon>Hypocreomycetidae</taxon>
        <taxon>Hypocreales</taxon>
        <taxon>Ophiocordycipitaceae</taxon>
        <taxon>Ophiocordyceps</taxon>
    </lineage>
</organism>
<evidence type="ECO:0000313" key="3">
    <source>
        <dbReference type="Proteomes" id="UP000557566"/>
    </source>
</evidence>
<keyword evidence="3" id="KW-1185">Reference proteome</keyword>
<dbReference type="Proteomes" id="UP000557566">
    <property type="component" value="Unassembled WGS sequence"/>
</dbReference>
<reference evidence="2 3" key="1">
    <citation type="journal article" date="2020" name="Genome Biol. Evol.">
        <title>A new high-quality draft genome assembly of the Chinese cordyceps Ophiocordyceps sinensis.</title>
        <authorList>
            <person name="Shu R."/>
            <person name="Zhang J."/>
            <person name="Meng Q."/>
            <person name="Zhang H."/>
            <person name="Zhou G."/>
            <person name="Li M."/>
            <person name="Wu P."/>
            <person name="Zhao Y."/>
            <person name="Chen C."/>
            <person name="Qin Q."/>
        </authorList>
    </citation>
    <scope>NUCLEOTIDE SEQUENCE [LARGE SCALE GENOMIC DNA]</scope>
    <source>
        <strain evidence="2 3">IOZ07</strain>
    </source>
</reference>
<protein>
    <submittedName>
        <fullName evidence="2">Uncharacterized protein</fullName>
    </submittedName>
</protein>
<dbReference type="AlphaFoldDB" id="A0A8H4PWD2"/>
<feature type="region of interest" description="Disordered" evidence="1">
    <location>
        <begin position="1"/>
        <end position="58"/>
    </location>
</feature>
<sequence>MPGQTSSEPGTAEARQPEQAKGAGLRMRVGDRDPGQDNAAFDRRKHDAARPREATTDRSQYVARRVSTPGIIFAPFLFFRLCRYDGFVGPLSASFASCRPCRHVGLVGLFVPASSPSFLLPFLGFVTSPCPLVSASSPRWLYRHVSIGSLFSASLRRHDGFVTLFPGSGFVASP</sequence>
<proteinExistence type="predicted"/>
<comment type="caution">
    <text evidence="2">The sequence shown here is derived from an EMBL/GenBank/DDBJ whole genome shotgun (WGS) entry which is preliminary data.</text>
</comment>
<gene>
    <name evidence="2" type="ORF">G6O67_003238</name>
</gene>